<dbReference type="GO" id="GO:0032541">
    <property type="term" value="C:cortical endoplasmic reticulum"/>
    <property type="evidence" value="ECO:0007669"/>
    <property type="project" value="TreeGrafter"/>
</dbReference>
<evidence type="ECO:0000256" key="2">
    <source>
        <dbReference type="ARBA" id="ARBA00006582"/>
    </source>
</evidence>
<dbReference type="GO" id="GO:0005739">
    <property type="term" value="C:mitochondrion"/>
    <property type="evidence" value="ECO:0007669"/>
    <property type="project" value="TreeGrafter"/>
</dbReference>
<proteinExistence type="inferred from homology"/>
<accession>G0W7T7</accession>
<dbReference type="EMBL" id="HE580269">
    <property type="protein sequence ID" value="CCD23848.1"/>
    <property type="molecule type" value="Genomic_DNA"/>
</dbReference>
<dbReference type="PANTHER" id="PTHR23319:SF36">
    <property type="entry name" value="MEMBRANE-ANCHORED LIPID-BINDING PROTEIN LAM4-RELATED"/>
    <property type="match status" value="1"/>
</dbReference>
<evidence type="ECO:0000256" key="8">
    <source>
        <dbReference type="SAM" id="Phobius"/>
    </source>
</evidence>
<feature type="compositionally biased region" description="Low complexity" evidence="7">
    <location>
        <begin position="542"/>
        <end position="551"/>
    </location>
</feature>
<dbReference type="InterPro" id="IPR051482">
    <property type="entry name" value="Cholesterol_transport"/>
</dbReference>
<feature type="compositionally biased region" description="Polar residues" evidence="7">
    <location>
        <begin position="221"/>
        <end position="243"/>
    </location>
</feature>
<feature type="compositionally biased region" description="Acidic residues" evidence="7">
    <location>
        <begin position="885"/>
        <end position="901"/>
    </location>
</feature>
<feature type="compositionally biased region" description="Acidic residues" evidence="7">
    <location>
        <begin position="209"/>
        <end position="219"/>
    </location>
</feature>
<evidence type="ECO:0000256" key="6">
    <source>
        <dbReference type="ARBA" id="ARBA00037847"/>
    </source>
</evidence>
<dbReference type="GeneID" id="11496783"/>
<feature type="domain" description="VASt" evidence="9">
    <location>
        <begin position="952"/>
        <end position="1120"/>
    </location>
</feature>
<evidence type="ECO:0000313" key="11">
    <source>
        <dbReference type="Proteomes" id="UP000000689"/>
    </source>
</evidence>
<dbReference type="PROSITE" id="PS51778">
    <property type="entry name" value="VAST"/>
    <property type="match status" value="2"/>
</dbReference>
<dbReference type="GO" id="GO:0005789">
    <property type="term" value="C:endoplasmic reticulum membrane"/>
    <property type="evidence" value="ECO:0007669"/>
    <property type="project" value="UniProtKB-SubCell"/>
</dbReference>
<dbReference type="OrthoDB" id="2162691at2759"/>
<name>G0W7T7_NAUDC</name>
<dbReference type="GO" id="GO:0032934">
    <property type="term" value="F:sterol binding"/>
    <property type="evidence" value="ECO:0007669"/>
    <property type="project" value="TreeGrafter"/>
</dbReference>
<feature type="compositionally biased region" description="Basic residues" evidence="7">
    <location>
        <begin position="131"/>
        <end position="140"/>
    </location>
</feature>
<keyword evidence="3 8" id="KW-0812">Transmembrane</keyword>
<feature type="region of interest" description="Disordered" evidence="7">
    <location>
        <begin position="925"/>
        <end position="950"/>
    </location>
</feature>
<organism evidence="10 11">
    <name type="scientific">Naumovozyma dairenensis (strain ATCC 10597 / BCRC 20456 / CBS 421 / NBRC 0211 / NRRL Y-12639)</name>
    <name type="common">Saccharomyces dairenensis</name>
    <dbReference type="NCBI Taxonomy" id="1071378"/>
    <lineage>
        <taxon>Eukaryota</taxon>
        <taxon>Fungi</taxon>
        <taxon>Dikarya</taxon>
        <taxon>Ascomycota</taxon>
        <taxon>Saccharomycotina</taxon>
        <taxon>Saccharomycetes</taxon>
        <taxon>Saccharomycetales</taxon>
        <taxon>Saccharomycetaceae</taxon>
        <taxon>Naumovozyma</taxon>
    </lineage>
</organism>
<dbReference type="InterPro" id="IPR011993">
    <property type="entry name" value="PH-like_dom_sf"/>
</dbReference>
<feature type="compositionally biased region" description="Polar residues" evidence="7">
    <location>
        <begin position="527"/>
        <end position="536"/>
    </location>
</feature>
<keyword evidence="5 8" id="KW-0472">Membrane</keyword>
<dbReference type="GO" id="GO:0032366">
    <property type="term" value="P:intracellular sterol transport"/>
    <property type="evidence" value="ECO:0007669"/>
    <property type="project" value="TreeGrafter"/>
</dbReference>
<feature type="region of interest" description="Disordered" evidence="7">
    <location>
        <begin position="1"/>
        <end position="57"/>
    </location>
</feature>
<feature type="compositionally biased region" description="Polar residues" evidence="7">
    <location>
        <begin position="141"/>
        <end position="165"/>
    </location>
</feature>
<dbReference type="RefSeq" id="XP_003669091.1">
    <property type="nucleotide sequence ID" value="XM_003669043.1"/>
</dbReference>
<feature type="region of interest" description="Disordered" evidence="7">
    <location>
        <begin position="650"/>
        <end position="683"/>
    </location>
</feature>
<feature type="region of interest" description="Disordered" evidence="7">
    <location>
        <begin position="1337"/>
        <end position="1357"/>
    </location>
</feature>
<dbReference type="Pfam" id="PF16016">
    <property type="entry name" value="VASt"/>
    <property type="match status" value="2"/>
</dbReference>
<dbReference type="GO" id="GO:0005886">
    <property type="term" value="C:plasma membrane"/>
    <property type="evidence" value="ECO:0007669"/>
    <property type="project" value="TreeGrafter"/>
</dbReference>
<dbReference type="SMART" id="SM00568">
    <property type="entry name" value="GRAM"/>
    <property type="match status" value="1"/>
</dbReference>
<dbReference type="CDD" id="cd13220">
    <property type="entry name" value="PH-GRAM_GRAMDC"/>
    <property type="match status" value="1"/>
</dbReference>
<dbReference type="GO" id="GO:0120015">
    <property type="term" value="F:sterol transfer activity"/>
    <property type="evidence" value="ECO:0007669"/>
    <property type="project" value="TreeGrafter"/>
</dbReference>
<sequence>MSTDKYNKKKHASSSFSKKVLKNIFRPSKRKGKEGTDGYKQTSLQHPNHTKDKLLNHSDRTFSAQVASNPKEKYENNENNLLRNNHISSKAPSSNNNNNNVPIKQSNSKLLNSPFNIPISIDFHNHDHDHDHHRHTRRQKSMQTTQRKNVKKNANYTSSKSRFNNTLKKYRNLSSLPSKINNNLDAGSSILSLPNNSSYNSNSDYNDNNNDEDEDDSDNDTNLLLRTKSSNNNDMTNDWNSKYTVSNKSSTNIKNTTNSNNNGLFDNLWTLAKKKYDNYKNTHVDTTTNTPPISTAVGATSTKKPTSADLMKNLDNVLSSSSRNIAKPRADTTASTTLIHYDKNSQGIRSITSQSTLNGHSLKKTKNTHLHEGQPPTSKIIDTLGKGSLDLDYFNPKILNNDIITEKLTKNADSNARDLLQSKSHDTSDPIISTISTPVYSIPKTNNINKRNSTSSQLTIESSLNHIPSKVNPISKKFKLFSLSNNDVSTQSNKENVPGINNTDSNDLNPKRRQRSKTVCFGATVPPRNSSSSITTVPAKLSSSYSTSNSKRNSHIVSSPHLEDSKLKMQNTSANNLKNNYRNNGKNIMKLPSDSHSQSHSNSMTPINLNPVAMGMKVLPLPHSALKYSINKVRNSTDIATSLFTPLVLPPRLPSTPTTNNNNNDTNNTNTKTSLNLPSFKPINSNNNSGIDENLDETGNNNNTTIFNDNNNVTSEPTQRLIRNSVMIPRGNDGIKLNDIKFASDKKNSEFHNFFKDTDIQSNEKLITEFTCALSKDILLQGKLYISNKHLAFYSNILGWITTVVISFQEIIQIKKKTTMGIFPNAIVIDTLNSRYTFASFVQRDTIFKLVTNIWNQYIISNRLQNTSQRHSNSIDDNTSMTDYITDDDEYADDDGDDDNFEYTSDTDVSSDYWVKEDVTQLKGSMKQQLDSDTLGPLKHEPTSSNYSPVSDEKLICETNLNAPLSTIFNILFGNDTSYFESILQKAKNFDIQPSPLPKLLPSKKREYVYTKPLTSSIGPSKTKCIITETLDNFDLNDYIQVTQLTSNPDVPSGNSFKTKTVFLLSWDSNNTTKFMAYVSIIWTAKSWIKNAIEKGTVDGVTESTNSMISEIKDVILPRIMKRTRGQSTSISSSKPPMVIPSLPTIGPQRHPETKLPTPLEAGTFVLQNGKINVPMGTTYKLLFGEDISFLKKILLKQNNINISNIPNKFVNEERSYTYIKKLNNSLGPKQTNCNVVESVQHYDLENYILVKQLTKTPDVPSGSTFSVASLIYLTWDKEETSTDINVITNVIWSGKSFLKSAIEKGSIEGQKASMKILVDELNSIIKENQVEIAKLQSGRGKGKRRKSRARKLSTTNKEDVEETPRVKFDFIIEKFKPIVEVINSLTSILGVSFEPASNKNIIIVASVGIFFLFTLFRILLFGGPNSNIMVQNHKSFKLLPNDKIIIDGNEYIYIPRMKTLYSAYEDDLKGHGGNKENNSIDDIMKSSQQNLWHWITDRGDKHGYPYFKKIKKLRGYSQLTRKV</sequence>
<feature type="region of interest" description="Disordered" evidence="7">
    <location>
        <begin position="84"/>
        <end position="109"/>
    </location>
</feature>
<evidence type="ECO:0000256" key="7">
    <source>
        <dbReference type="SAM" id="MobiDB-lite"/>
    </source>
</evidence>
<feature type="compositionally biased region" description="Low complexity" evidence="7">
    <location>
        <begin position="244"/>
        <end position="259"/>
    </location>
</feature>
<feature type="compositionally biased region" description="Polar residues" evidence="7">
    <location>
        <begin position="869"/>
        <end position="882"/>
    </location>
</feature>
<evidence type="ECO:0000256" key="1">
    <source>
        <dbReference type="ARBA" id="ARBA00004586"/>
    </source>
</evidence>
<reference evidence="10 11" key="1">
    <citation type="journal article" date="2011" name="Proc. Natl. Acad. Sci. U.S.A.">
        <title>Evolutionary erosion of yeast sex chromosomes by mating-type switching accidents.</title>
        <authorList>
            <person name="Gordon J.L."/>
            <person name="Armisen D."/>
            <person name="Proux-Wera E."/>
            <person name="Oheigeartaigh S.S."/>
            <person name="Byrne K.P."/>
            <person name="Wolfe K.H."/>
        </authorList>
    </citation>
    <scope>NUCLEOTIDE SEQUENCE [LARGE SCALE GENOMIC DNA]</scope>
    <source>
        <strain evidence="11">ATCC 10597 / BCRC 20456 / CBS 421 / NBRC 0211 / NRRL Y-12639</strain>
    </source>
</reference>
<feature type="region of interest" description="Disordered" evidence="7">
    <location>
        <begin position="488"/>
        <end position="564"/>
    </location>
</feature>
<feature type="transmembrane region" description="Helical" evidence="8">
    <location>
        <begin position="1402"/>
        <end position="1421"/>
    </location>
</feature>
<dbReference type="InterPro" id="IPR031968">
    <property type="entry name" value="VASt"/>
</dbReference>
<dbReference type="HOGENOM" id="CLU_002908_0_0_1"/>
<dbReference type="Gene3D" id="2.30.29.30">
    <property type="entry name" value="Pleckstrin-homology domain (PH domain)/Phosphotyrosine-binding domain (PTB)"/>
    <property type="match status" value="1"/>
</dbReference>
<dbReference type="Proteomes" id="UP000000689">
    <property type="component" value="Chromosome 3"/>
</dbReference>
<keyword evidence="11" id="KW-1185">Reference proteome</keyword>
<protein>
    <recommendedName>
        <fullName evidence="9">VASt domain-containing protein</fullName>
    </recommendedName>
</protein>
<feature type="compositionally biased region" description="Low complexity" evidence="7">
    <location>
        <begin position="195"/>
        <end position="208"/>
    </location>
</feature>
<evidence type="ECO:0000256" key="5">
    <source>
        <dbReference type="ARBA" id="ARBA00023136"/>
    </source>
</evidence>
<feature type="domain" description="VASt" evidence="9">
    <location>
        <begin position="1162"/>
        <end position="1330"/>
    </location>
</feature>
<evidence type="ECO:0000256" key="3">
    <source>
        <dbReference type="ARBA" id="ARBA00022692"/>
    </source>
</evidence>
<gene>
    <name evidence="10" type="primary">NDAI0C01880</name>
    <name evidence="10" type="ordered locus">NDAI_0C01880</name>
</gene>
<feature type="compositionally biased region" description="Low complexity" evidence="7">
    <location>
        <begin position="655"/>
        <end position="679"/>
    </location>
</feature>
<feature type="compositionally biased region" description="Basic residues" evidence="7">
    <location>
        <begin position="1341"/>
        <end position="1352"/>
    </location>
</feature>
<comment type="similarity">
    <text evidence="2">Belongs to the YSP2 family.</text>
</comment>
<evidence type="ECO:0000313" key="10">
    <source>
        <dbReference type="EMBL" id="CCD23848.1"/>
    </source>
</evidence>
<dbReference type="KEGG" id="ndi:NDAI_0C01880"/>
<dbReference type="Pfam" id="PF02893">
    <property type="entry name" value="GRAM"/>
    <property type="match status" value="1"/>
</dbReference>
<dbReference type="PANTHER" id="PTHR23319">
    <property type="entry name" value="GRAM DOMAIN CONTAINING 1B, ISOFORM E"/>
    <property type="match status" value="1"/>
</dbReference>
<dbReference type="GO" id="GO:0140268">
    <property type="term" value="C:endoplasmic reticulum-plasma membrane contact site"/>
    <property type="evidence" value="ECO:0007669"/>
    <property type="project" value="TreeGrafter"/>
</dbReference>
<feature type="compositionally biased region" description="Polar residues" evidence="7">
    <location>
        <begin position="488"/>
        <end position="508"/>
    </location>
</feature>
<evidence type="ECO:0000256" key="4">
    <source>
        <dbReference type="ARBA" id="ARBA00022989"/>
    </source>
</evidence>
<dbReference type="eggNOG" id="KOG1032">
    <property type="taxonomic scope" value="Eukaryota"/>
</dbReference>
<feature type="region of interest" description="Disordered" evidence="7">
    <location>
        <begin position="193"/>
        <end position="259"/>
    </location>
</feature>
<feature type="region of interest" description="Disordered" evidence="7">
    <location>
        <begin position="123"/>
        <end position="165"/>
    </location>
</feature>
<evidence type="ECO:0000259" key="9">
    <source>
        <dbReference type="PROSITE" id="PS51778"/>
    </source>
</evidence>
<comment type="subcellular location">
    <subcellularLocation>
        <location evidence="6">Endomembrane system</location>
        <topology evidence="6">Single-pass membrane protein</topology>
    </subcellularLocation>
    <subcellularLocation>
        <location evidence="1">Endoplasmic reticulum membrane</location>
    </subcellularLocation>
</comment>
<feature type="region of interest" description="Disordered" evidence="7">
    <location>
        <begin position="869"/>
        <end position="905"/>
    </location>
</feature>
<feature type="compositionally biased region" description="Low complexity" evidence="7">
    <location>
        <begin position="84"/>
        <end position="108"/>
    </location>
</feature>
<dbReference type="InterPro" id="IPR004182">
    <property type="entry name" value="GRAM"/>
</dbReference>
<keyword evidence="4 8" id="KW-1133">Transmembrane helix</keyword>